<keyword evidence="10" id="KW-1185">Reference proteome</keyword>
<evidence type="ECO:0000313" key="9">
    <source>
        <dbReference type="EMBL" id="KAK3085249.1"/>
    </source>
</evidence>
<keyword evidence="5 6" id="KW-0238">DNA-binding</keyword>
<dbReference type="Pfam" id="PF13359">
    <property type="entry name" value="DDE_Tnp_4"/>
    <property type="match status" value="1"/>
</dbReference>
<evidence type="ECO:0000256" key="3">
    <source>
        <dbReference type="ARBA" id="ARBA00022771"/>
    </source>
</evidence>
<evidence type="ECO:0000256" key="1">
    <source>
        <dbReference type="ARBA" id="ARBA00001968"/>
    </source>
</evidence>
<sequence>MPHVYCVAINCKSDSRKKEQGIEFFPLPQKQSTLKNWLKLLRRDGLEEKVNSTRSKDRDSRHLGVCSKHFIDAKPTKENPYPTIFDFNTRESKKRKTVNSVTGRTTVCNVSDEAENLYLHSKSKIIRLVKSSVVRESVCYPFVAGESDVPEISNETADEVPVVEQSVQHVQEQVGDHKDYACKDPSLKYGKFEALQEECEQLKEDVANLKAENVSLKKQLEESSVKKEFVKVILKNDKNVRHFLGLPSLLFFMQFIEFVSNLYGKISFWKGSKRGVEKKWQHKKQMKPGIKTHKLSIKEEFILIMLKFRLGLDNATLSEIFDVSVGQVSTLFITWMNFLSQILECVIKWPSKEKVRKHMPVCFKLKYPETVAIIDCTEMFVQKPKNSGAQASTWSNYKTKNTLKALVAIQPNGAFSFVSKFWSGNISDRKITEQSGFLDKVKKGDHIMADRGFQIRDLLTAKGAYLNMPPFTRASNKGKGRTLTSKEITETRKIASVRIHVERAIQRLKTFKLLGHTLPINMKDISSEMLIVAAAFCNFLPPLVKKYKS</sequence>
<name>A0AA88XXV6_PINIB</name>
<dbReference type="GO" id="GO:0003677">
    <property type="term" value="F:DNA binding"/>
    <property type="evidence" value="ECO:0007669"/>
    <property type="project" value="UniProtKB-UniRule"/>
</dbReference>
<feature type="coiled-coil region" evidence="7">
    <location>
        <begin position="192"/>
        <end position="226"/>
    </location>
</feature>
<dbReference type="InterPro" id="IPR027805">
    <property type="entry name" value="Transposase_HTH_dom"/>
</dbReference>
<accession>A0AA88XXV6</accession>
<feature type="domain" description="THAP-type" evidence="8">
    <location>
        <begin position="1"/>
        <end position="85"/>
    </location>
</feature>
<dbReference type="InterPro" id="IPR027806">
    <property type="entry name" value="HARBI1_dom"/>
</dbReference>
<keyword evidence="2" id="KW-0479">Metal-binding</keyword>
<comment type="caution">
    <text evidence="9">The sequence shown here is derived from an EMBL/GenBank/DDBJ whole genome shotgun (WGS) entry which is preliminary data.</text>
</comment>
<evidence type="ECO:0000259" key="8">
    <source>
        <dbReference type="PROSITE" id="PS50950"/>
    </source>
</evidence>
<keyword evidence="4" id="KW-0862">Zinc</keyword>
<dbReference type="Pfam" id="PF05485">
    <property type="entry name" value="THAP"/>
    <property type="match status" value="1"/>
</dbReference>
<dbReference type="PANTHER" id="PTHR23080">
    <property type="entry name" value="THAP DOMAIN PROTEIN"/>
    <property type="match status" value="1"/>
</dbReference>
<comment type="cofactor">
    <cofactor evidence="1">
        <name>a divalent metal cation</name>
        <dbReference type="ChEBI" id="CHEBI:60240"/>
    </cofactor>
</comment>
<dbReference type="AlphaFoldDB" id="A0AA88XXV6"/>
<dbReference type="Proteomes" id="UP001186944">
    <property type="component" value="Unassembled WGS sequence"/>
</dbReference>
<evidence type="ECO:0000256" key="2">
    <source>
        <dbReference type="ARBA" id="ARBA00022723"/>
    </source>
</evidence>
<keyword evidence="3 6" id="KW-0863">Zinc-finger</keyword>
<proteinExistence type="predicted"/>
<dbReference type="InterPro" id="IPR006612">
    <property type="entry name" value="THAP_Znf"/>
</dbReference>
<evidence type="ECO:0000256" key="7">
    <source>
        <dbReference type="SAM" id="Coils"/>
    </source>
</evidence>
<dbReference type="PROSITE" id="PS50950">
    <property type="entry name" value="ZF_THAP"/>
    <property type="match status" value="1"/>
</dbReference>
<protein>
    <recommendedName>
        <fullName evidence="8">THAP-type domain-containing protein</fullName>
    </recommendedName>
</protein>
<gene>
    <name evidence="9" type="ORF">FSP39_000656</name>
</gene>
<keyword evidence="7" id="KW-0175">Coiled coil</keyword>
<dbReference type="SMART" id="SM00980">
    <property type="entry name" value="THAP"/>
    <property type="match status" value="1"/>
</dbReference>
<dbReference type="SUPFAM" id="SSF57716">
    <property type="entry name" value="Glucocorticoid receptor-like (DNA-binding domain)"/>
    <property type="match status" value="1"/>
</dbReference>
<organism evidence="9 10">
    <name type="scientific">Pinctada imbricata</name>
    <name type="common">Atlantic pearl-oyster</name>
    <name type="synonym">Pinctada martensii</name>
    <dbReference type="NCBI Taxonomy" id="66713"/>
    <lineage>
        <taxon>Eukaryota</taxon>
        <taxon>Metazoa</taxon>
        <taxon>Spiralia</taxon>
        <taxon>Lophotrochozoa</taxon>
        <taxon>Mollusca</taxon>
        <taxon>Bivalvia</taxon>
        <taxon>Autobranchia</taxon>
        <taxon>Pteriomorphia</taxon>
        <taxon>Pterioida</taxon>
        <taxon>Pterioidea</taxon>
        <taxon>Pteriidae</taxon>
        <taxon>Pinctada</taxon>
    </lineage>
</organism>
<reference evidence="9" key="1">
    <citation type="submission" date="2019-08" db="EMBL/GenBank/DDBJ databases">
        <title>The improved chromosome-level genome for the pearl oyster Pinctada fucata martensii using PacBio sequencing and Hi-C.</title>
        <authorList>
            <person name="Zheng Z."/>
        </authorList>
    </citation>
    <scope>NUCLEOTIDE SEQUENCE</scope>
    <source>
        <strain evidence="9">ZZ-2019</strain>
        <tissue evidence="9">Adductor muscle</tissue>
    </source>
</reference>
<dbReference type="EMBL" id="VSWD01000012">
    <property type="protein sequence ID" value="KAK3085249.1"/>
    <property type="molecule type" value="Genomic_DNA"/>
</dbReference>
<dbReference type="Pfam" id="PF13613">
    <property type="entry name" value="HTH_Tnp_4"/>
    <property type="match status" value="1"/>
</dbReference>
<evidence type="ECO:0000256" key="5">
    <source>
        <dbReference type="ARBA" id="ARBA00023125"/>
    </source>
</evidence>
<evidence type="ECO:0000256" key="6">
    <source>
        <dbReference type="PROSITE-ProRule" id="PRU00309"/>
    </source>
</evidence>
<dbReference type="GO" id="GO:0008270">
    <property type="term" value="F:zinc ion binding"/>
    <property type="evidence" value="ECO:0007669"/>
    <property type="project" value="UniProtKB-KW"/>
</dbReference>
<evidence type="ECO:0000256" key="4">
    <source>
        <dbReference type="ARBA" id="ARBA00022833"/>
    </source>
</evidence>
<evidence type="ECO:0000313" key="10">
    <source>
        <dbReference type="Proteomes" id="UP001186944"/>
    </source>
</evidence>